<evidence type="ECO:0000259" key="2">
    <source>
        <dbReference type="SMART" id="SM00060"/>
    </source>
</evidence>
<dbReference type="RefSeq" id="WP_220253063.1">
    <property type="nucleotide sequence ID" value="NZ_JAICCF010000005.1"/>
</dbReference>
<evidence type="ECO:0000313" key="4">
    <source>
        <dbReference type="Proteomes" id="UP000812961"/>
    </source>
</evidence>
<dbReference type="Gene3D" id="2.60.40.10">
    <property type="entry name" value="Immunoglobulins"/>
    <property type="match status" value="5"/>
</dbReference>
<accession>A0ABS7GKU2</accession>
<dbReference type="SMART" id="SM00060">
    <property type="entry name" value="FN3"/>
    <property type="match status" value="5"/>
</dbReference>
<keyword evidence="1" id="KW-0732">Signal</keyword>
<dbReference type="CDD" id="cd00063">
    <property type="entry name" value="FN3"/>
    <property type="match status" value="1"/>
</dbReference>
<proteinExistence type="predicted"/>
<evidence type="ECO:0000313" key="3">
    <source>
        <dbReference type="EMBL" id="MBW8687740.1"/>
    </source>
</evidence>
<keyword evidence="4" id="KW-1185">Reference proteome</keyword>
<feature type="domain" description="Fibronectin type-III" evidence="2">
    <location>
        <begin position="410"/>
        <end position="494"/>
    </location>
</feature>
<dbReference type="Proteomes" id="UP000812961">
    <property type="component" value="Unassembled WGS sequence"/>
</dbReference>
<comment type="caution">
    <text evidence="3">The sequence shown here is derived from an EMBL/GenBank/DDBJ whole genome shotgun (WGS) entry which is preliminary data.</text>
</comment>
<dbReference type="EMBL" id="JAICCF010000005">
    <property type="protein sequence ID" value="MBW8687740.1"/>
    <property type="molecule type" value="Genomic_DNA"/>
</dbReference>
<dbReference type="InterPro" id="IPR036116">
    <property type="entry name" value="FN3_sf"/>
</dbReference>
<feature type="domain" description="Fibronectin type-III" evidence="2">
    <location>
        <begin position="601"/>
        <end position="683"/>
    </location>
</feature>
<feature type="signal peptide" evidence="1">
    <location>
        <begin position="1"/>
        <end position="26"/>
    </location>
</feature>
<reference evidence="3 4" key="1">
    <citation type="submission" date="2021-08" db="EMBL/GenBank/DDBJ databases">
        <title>The genome sequence of Chitinophaga sp. B61.</title>
        <authorList>
            <person name="Zhang X."/>
        </authorList>
    </citation>
    <scope>NUCLEOTIDE SEQUENCE [LARGE SCALE GENOMIC DNA]</scope>
    <source>
        <strain evidence="3 4">B61</strain>
    </source>
</reference>
<dbReference type="InterPro" id="IPR013783">
    <property type="entry name" value="Ig-like_fold"/>
</dbReference>
<feature type="chain" id="PRO_5046938020" description="Fibronectin type-III domain-containing protein" evidence="1">
    <location>
        <begin position="27"/>
        <end position="693"/>
    </location>
</feature>
<organism evidence="3 4">
    <name type="scientific">Chitinophaga rhizophila</name>
    <dbReference type="NCBI Taxonomy" id="2866212"/>
    <lineage>
        <taxon>Bacteria</taxon>
        <taxon>Pseudomonadati</taxon>
        <taxon>Bacteroidota</taxon>
        <taxon>Chitinophagia</taxon>
        <taxon>Chitinophagales</taxon>
        <taxon>Chitinophagaceae</taxon>
        <taxon>Chitinophaga</taxon>
    </lineage>
</organism>
<protein>
    <recommendedName>
        <fullName evidence="2">Fibronectin type-III domain-containing protein</fullName>
    </recommendedName>
</protein>
<sequence length="693" mass="77384">MIRVVGRLCQWGVSALLCLLTLQGQAQKKAATGVALLASAAEDSILLRWAPVNTSFWQQANMQGYVIKRYTILRDGKVLSVPEEKLLTAQPVKPLPLPQWEKIVQIDERWGAIAAQALYGKDFDLTAAGGGSGSVMSIYQKSKEADNRYSFALFSADQSWIVAKASGLAFVDKEVTKSEKYLYRVYINGVKADTGFAFIGIAEKQSLPAPRDLRAEKTTKAVMLSWDKVMFSNLYNAYILERSDDNGKTFTRVTKEPIVNADKGVNDQPQQRIFYIDTVPKPGQPKVYRIYGITPFGQISAASDTIHTMVLEAVDAHPSITGTAILNNGILIKWMMPPSPVKVSGFDIERSSSLKKKYVRINKQLLSPADTVFMDDAPKASNYYKVKAYLADGRSMSSFAQFVQLLDSIPPAVPDSLSGVISDSGYVQLTWKANTEADIYGYRVFRANSPDAEFVQVTRTPARSNHFADTIEVKTLTKYIYYKIVALDAHYNPSEYSAVLQLKRPDVVPPVPPVFTNAHASAEGIFLQWQPSTSDDVVAYRLLRTIEGAVGVKMFLLRDSAVSFTDTTCERGVKYQYQVVAIDDSQLTGTSKVLSMQRIDMGNLEGDRTLKAAIDRDNKSIRLRWKLPEGVTRIWVYRAADTTPMRLYKTLDGNAREYIDTDLLINTVYRYKVKLQRQADGSSLFTEEITLNY</sequence>
<dbReference type="SUPFAM" id="SSF49265">
    <property type="entry name" value="Fibronectin type III"/>
    <property type="match status" value="2"/>
</dbReference>
<dbReference type="InterPro" id="IPR003961">
    <property type="entry name" value="FN3_dom"/>
</dbReference>
<name>A0ABS7GKU2_9BACT</name>
<feature type="domain" description="Fibronectin type-III" evidence="2">
    <location>
        <begin position="314"/>
        <end position="395"/>
    </location>
</feature>
<gene>
    <name evidence="3" type="ORF">K1Y79_25600</name>
</gene>
<evidence type="ECO:0000256" key="1">
    <source>
        <dbReference type="SAM" id="SignalP"/>
    </source>
</evidence>
<feature type="domain" description="Fibronectin type-III" evidence="2">
    <location>
        <begin position="207"/>
        <end position="299"/>
    </location>
</feature>
<feature type="domain" description="Fibronectin type-III" evidence="2">
    <location>
        <begin position="509"/>
        <end position="589"/>
    </location>
</feature>